<evidence type="ECO:0000313" key="1">
    <source>
        <dbReference type="EMBL" id="GET38129.1"/>
    </source>
</evidence>
<dbReference type="AlphaFoldDB" id="A0AAV3XCH2"/>
<accession>A0AAV3XCH2</accession>
<gene>
    <name evidence="1" type="ORF">MiSe_28830</name>
</gene>
<dbReference type="Proteomes" id="UP001050975">
    <property type="component" value="Unassembled WGS sequence"/>
</dbReference>
<name>A0AAV3XCH2_9CYAN</name>
<keyword evidence="2" id="KW-1185">Reference proteome</keyword>
<organism evidence="1 2">
    <name type="scientific">Microseira wollei NIES-4236</name>
    <dbReference type="NCBI Taxonomy" id="2530354"/>
    <lineage>
        <taxon>Bacteria</taxon>
        <taxon>Bacillati</taxon>
        <taxon>Cyanobacteriota</taxon>
        <taxon>Cyanophyceae</taxon>
        <taxon>Oscillatoriophycideae</taxon>
        <taxon>Aerosakkonematales</taxon>
        <taxon>Aerosakkonemataceae</taxon>
        <taxon>Microseira</taxon>
    </lineage>
</organism>
<dbReference type="EMBL" id="BLAY01000040">
    <property type="protein sequence ID" value="GET38129.1"/>
    <property type="molecule type" value="Genomic_DNA"/>
</dbReference>
<reference evidence="1" key="1">
    <citation type="submission" date="2019-10" db="EMBL/GenBank/DDBJ databases">
        <title>Draft genome sequece of Microseira wollei NIES-4236.</title>
        <authorList>
            <person name="Yamaguchi H."/>
            <person name="Suzuki S."/>
            <person name="Kawachi M."/>
        </authorList>
    </citation>
    <scope>NUCLEOTIDE SEQUENCE</scope>
    <source>
        <strain evidence="1">NIES-4236</strain>
    </source>
</reference>
<protein>
    <submittedName>
        <fullName evidence="1">Uncharacterized protein</fullName>
    </submittedName>
</protein>
<evidence type="ECO:0000313" key="2">
    <source>
        <dbReference type="Proteomes" id="UP001050975"/>
    </source>
</evidence>
<sequence length="65" mass="7693">MGYWELHIREDSRHGRWMIDDVALPLVDMYPNDAWQIVLGYDQEKFMGDRAGDAVVRSLRQAELR</sequence>
<comment type="caution">
    <text evidence="1">The sequence shown here is derived from an EMBL/GenBank/DDBJ whole genome shotgun (WGS) entry which is preliminary data.</text>
</comment>
<proteinExistence type="predicted"/>